<dbReference type="AlphaFoldDB" id="A0A1Y2GFE2"/>
<comment type="caution">
    <text evidence="2">The sequence shown here is derived from an EMBL/GenBank/DDBJ whole genome shotgun (WGS) entry which is preliminary data.</text>
</comment>
<dbReference type="GeneID" id="33567155"/>
<dbReference type="RefSeq" id="XP_021878031.1">
    <property type="nucleotide sequence ID" value="XM_022025311.1"/>
</dbReference>
<proteinExistence type="predicted"/>
<dbReference type="InParanoid" id="A0A1Y2GFE2"/>
<dbReference type="OrthoDB" id="2387986at2759"/>
<evidence type="ECO:0000313" key="2">
    <source>
        <dbReference type="EMBL" id="ORZ07524.1"/>
    </source>
</evidence>
<gene>
    <name evidence="2" type="ORF">BCR41DRAFT_360137</name>
</gene>
<sequence length="148" mass="16042">MYRIQVLILALLGLAVSVQAYCKRAVGIRVMTNNNCRVAYCGPRTCYYQPCHYIWIYHDDGSYTGGFQIAAAANFNEGKQDQVYEWAFYGTKDGKGMSVFANGCGGNGGNGGLGGMGCEGKAVRRTNISLPGVSKVYYDCGRLPPVPK</sequence>
<organism evidence="2 3">
    <name type="scientific">Lobosporangium transversale</name>
    <dbReference type="NCBI Taxonomy" id="64571"/>
    <lineage>
        <taxon>Eukaryota</taxon>
        <taxon>Fungi</taxon>
        <taxon>Fungi incertae sedis</taxon>
        <taxon>Mucoromycota</taxon>
        <taxon>Mortierellomycotina</taxon>
        <taxon>Mortierellomycetes</taxon>
        <taxon>Mortierellales</taxon>
        <taxon>Mortierellaceae</taxon>
        <taxon>Lobosporangium</taxon>
    </lineage>
</organism>
<protein>
    <submittedName>
        <fullName evidence="2">Uncharacterized protein</fullName>
    </submittedName>
</protein>
<keyword evidence="3" id="KW-1185">Reference proteome</keyword>
<accession>A0A1Y2GFE2</accession>
<feature type="signal peptide" evidence="1">
    <location>
        <begin position="1"/>
        <end position="20"/>
    </location>
</feature>
<dbReference type="EMBL" id="MCFF01000041">
    <property type="protein sequence ID" value="ORZ07524.1"/>
    <property type="molecule type" value="Genomic_DNA"/>
</dbReference>
<keyword evidence="1" id="KW-0732">Signal</keyword>
<evidence type="ECO:0000256" key="1">
    <source>
        <dbReference type="SAM" id="SignalP"/>
    </source>
</evidence>
<dbReference type="Proteomes" id="UP000193648">
    <property type="component" value="Unassembled WGS sequence"/>
</dbReference>
<name>A0A1Y2GFE2_9FUNG</name>
<reference evidence="2 3" key="1">
    <citation type="submission" date="2016-07" db="EMBL/GenBank/DDBJ databases">
        <title>Pervasive Adenine N6-methylation of Active Genes in Fungi.</title>
        <authorList>
            <consortium name="DOE Joint Genome Institute"/>
            <person name="Mondo S.J."/>
            <person name="Dannebaum R.O."/>
            <person name="Kuo R.C."/>
            <person name="Labutti K."/>
            <person name="Haridas S."/>
            <person name="Kuo A."/>
            <person name="Salamov A."/>
            <person name="Ahrendt S.R."/>
            <person name="Lipzen A."/>
            <person name="Sullivan W."/>
            <person name="Andreopoulos W.B."/>
            <person name="Clum A."/>
            <person name="Lindquist E."/>
            <person name="Daum C."/>
            <person name="Ramamoorthy G.K."/>
            <person name="Gryganskyi A."/>
            <person name="Culley D."/>
            <person name="Magnuson J.K."/>
            <person name="James T.Y."/>
            <person name="O'Malley M.A."/>
            <person name="Stajich J.E."/>
            <person name="Spatafora J.W."/>
            <person name="Visel A."/>
            <person name="Grigoriev I.V."/>
        </authorList>
    </citation>
    <scope>NUCLEOTIDE SEQUENCE [LARGE SCALE GENOMIC DNA]</scope>
    <source>
        <strain evidence="2 3">NRRL 3116</strain>
    </source>
</reference>
<evidence type="ECO:0000313" key="3">
    <source>
        <dbReference type="Proteomes" id="UP000193648"/>
    </source>
</evidence>
<feature type="chain" id="PRO_5013367937" evidence="1">
    <location>
        <begin position="21"/>
        <end position="148"/>
    </location>
</feature>